<name>A0A5C0XSI0_PYRFU</name>
<keyword evidence="5 6" id="KW-0472">Membrane</keyword>
<dbReference type="InterPro" id="IPR002549">
    <property type="entry name" value="AI-2E-like"/>
</dbReference>
<evidence type="ECO:0000313" key="7">
    <source>
        <dbReference type="EMBL" id="QEK79208.1"/>
    </source>
</evidence>
<dbReference type="RefSeq" id="WP_011012731.1">
    <property type="nucleotide sequence ID" value="NC_003413.1"/>
</dbReference>
<evidence type="ECO:0000256" key="3">
    <source>
        <dbReference type="ARBA" id="ARBA00022692"/>
    </source>
</evidence>
<protein>
    <submittedName>
        <fullName evidence="7">AI-2E family transporter</fullName>
    </submittedName>
</protein>
<feature type="transmembrane region" description="Helical" evidence="6">
    <location>
        <begin position="220"/>
        <end position="244"/>
    </location>
</feature>
<dbReference type="PANTHER" id="PTHR21716">
    <property type="entry name" value="TRANSMEMBRANE PROTEIN"/>
    <property type="match status" value="1"/>
</dbReference>
<feature type="transmembrane region" description="Helical" evidence="6">
    <location>
        <begin position="135"/>
        <end position="153"/>
    </location>
</feature>
<feature type="transmembrane region" description="Helical" evidence="6">
    <location>
        <begin position="6"/>
        <end position="35"/>
    </location>
</feature>
<accession>A0A5C0XSI0</accession>
<dbReference type="AlphaFoldDB" id="A0A5C0XSI0"/>
<evidence type="ECO:0000256" key="2">
    <source>
        <dbReference type="ARBA" id="ARBA00009773"/>
    </source>
</evidence>
<proteinExistence type="inferred from homology"/>
<evidence type="ECO:0000256" key="5">
    <source>
        <dbReference type="ARBA" id="ARBA00023136"/>
    </source>
</evidence>
<gene>
    <name evidence="7" type="ORF">PFDSM3638_08000</name>
</gene>
<evidence type="ECO:0000313" key="8">
    <source>
        <dbReference type="Proteomes" id="UP000324354"/>
    </source>
</evidence>
<comment type="subcellular location">
    <subcellularLocation>
        <location evidence="1">Membrane</location>
        <topology evidence="1">Multi-pass membrane protein</topology>
    </subcellularLocation>
</comment>
<feature type="transmembrane region" description="Helical" evidence="6">
    <location>
        <begin position="283"/>
        <end position="311"/>
    </location>
</feature>
<dbReference type="OrthoDB" id="137390at2157"/>
<dbReference type="EMBL" id="CP023154">
    <property type="protein sequence ID" value="QEK79208.1"/>
    <property type="molecule type" value="Genomic_DNA"/>
</dbReference>
<feature type="transmembrane region" description="Helical" evidence="6">
    <location>
        <begin position="94"/>
        <end position="114"/>
    </location>
</feature>
<dbReference type="GO" id="GO:0016020">
    <property type="term" value="C:membrane"/>
    <property type="evidence" value="ECO:0007669"/>
    <property type="project" value="UniProtKB-SubCell"/>
</dbReference>
<dbReference type="Proteomes" id="UP000324354">
    <property type="component" value="Chromosome"/>
</dbReference>
<dbReference type="Pfam" id="PF01594">
    <property type="entry name" value="AI-2E_transport"/>
    <property type="match status" value="1"/>
</dbReference>
<dbReference type="PANTHER" id="PTHR21716:SF71">
    <property type="entry name" value="TRANSPORT PROTEIN MJ1177-RELATED"/>
    <property type="match status" value="1"/>
</dbReference>
<dbReference type="GeneID" id="13300898"/>
<dbReference type="GeneID" id="41713409"/>
<reference evidence="7 8" key="1">
    <citation type="submission" date="2017-08" db="EMBL/GenBank/DDBJ databases">
        <title>Resequencing and Reannotation of the genome of Pyrococcus furiosus type strain DSM3638.</title>
        <authorList>
            <person name="Reichelt R.M."/>
            <person name="Bunk B."/>
        </authorList>
    </citation>
    <scope>NUCLEOTIDE SEQUENCE [LARGE SCALE GENOMIC DNA]</scope>
    <source>
        <strain evidence="7 8">DSM 3638</strain>
    </source>
</reference>
<evidence type="ECO:0000256" key="1">
    <source>
        <dbReference type="ARBA" id="ARBA00004141"/>
    </source>
</evidence>
<evidence type="ECO:0000256" key="6">
    <source>
        <dbReference type="SAM" id="Phobius"/>
    </source>
</evidence>
<feature type="transmembrane region" description="Helical" evidence="6">
    <location>
        <begin position="56"/>
        <end position="79"/>
    </location>
</feature>
<feature type="transmembrane region" description="Helical" evidence="6">
    <location>
        <begin position="250"/>
        <end position="271"/>
    </location>
</feature>
<feature type="transmembrane region" description="Helical" evidence="6">
    <location>
        <begin position="190"/>
        <end position="208"/>
    </location>
</feature>
<organism evidence="7 8">
    <name type="scientific">Pyrococcus furiosus (strain ATCC 43587 / DSM 3638 / JCM 8422 / Vc1)</name>
    <dbReference type="NCBI Taxonomy" id="186497"/>
    <lineage>
        <taxon>Archaea</taxon>
        <taxon>Methanobacteriati</taxon>
        <taxon>Methanobacteriota</taxon>
        <taxon>Thermococci</taxon>
        <taxon>Thermococcales</taxon>
        <taxon>Thermococcaceae</taxon>
        <taxon>Pyrococcus</taxon>
    </lineage>
</organism>
<comment type="similarity">
    <text evidence="2">Belongs to the autoinducer-2 exporter (AI-2E) (TC 2.A.86) family.</text>
</comment>
<evidence type="ECO:0000256" key="4">
    <source>
        <dbReference type="ARBA" id="ARBA00022989"/>
    </source>
</evidence>
<keyword evidence="4 6" id="KW-1133">Transmembrane helix</keyword>
<sequence length="341" mass="38023">MEREKIFWIAVVLLILFLVWETIKYLITPIVFGLAGTYIAYPFQRKLSKKVGEKKATLIVLAIVAVLSTLFLIGVTLWITDTLKNLYLYLDRFFIWLSGLNMPSFLGALFDALAQSFPEKLRSILLQYTLSLPKLALQLIVFLAVFYSSLLNADFLSKEIYTLLPSSNNELGKKLIEKTRDTLDAILKTWLFFSAAKAIFLALGFYIFDISNVGGSIAAGILCMILELLPVLGGWIMWIVGAIILWQKSIMLAILFALYGILTVSPFPDYFIKPRLVRNRASVSSVVALVGIFGGIMAFGAVGILLGPISIGLFSALLEAWKEIEERETTQPSKARQSQDA</sequence>
<keyword evidence="3 6" id="KW-0812">Transmembrane</keyword>